<evidence type="ECO:0000256" key="1">
    <source>
        <dbReference type="SAM" id="Phobius"/>
    </source>
</evidence>
<name>A0ABZ1BM49_9FIRM</name>
<keyword evidence="1" id="KW-0812">Transmembrane</keyword>
<organism evidence="2 3">
    <name type="scientific">Geochorda subterranea</name>
    <dbReference type="NCBI Taxonomy" id="3109564"/>
    <lineage>
        <taxon>Bacteria</taxon>
        <taxon>Bacillati</taxon>
        <taxon>Bacillota</taxon>
        <taxon>Limnochordia</taxon>
        <taxon>Limnochordales</taxon>
        <taxon>Geochordaceae</taxon>
        <taxon>Geochorda</taxon>
    </lineage>
</organism>
<dbReference type="EMBL" id="CP141614">
    <property type="protein sequence ID" value="WRP13885.1"/>
    <property type="molecule type" value="Genomic_DNA"/>
</dbReference>
<gene>
    <name evidence="2" type="ORF">VLY81_10650</name>
</gene>
<accession>A0ABZ1BM49</accession>
<proteinExistence type="predicted"/>
<sequence length="54" mass="5588">MIAVPVDEPSSGERHGGDGAAVGQTAIKWSAIVIIVLAILYFLARFVVPLLPGA</sequence>
<keyword evidence="3" id="KW-1185">Reference proteome</keyword>
<keyword evidence="1" id="KW-0472">Membrane</keyword>
<evidence type="ECO:0000313" key="3">
    <source>
        <dbReference type="Proteomes" id="UP001333102"/>
    </source>
</evidence>
<dbReference type="RefSeq" id="WP_324668147.1">
    <property type="nucleotide sequence ID" value="NZ_CP141614.1"/>
</dbReference>
<feature type="transmembrane region" description="Helical" evidence="1">
    <location>
        <begin position="29"/>
        <end position="48"/>
    </location>
</feature>
<reference evidence="3" key="1">
    <citation type="submission" date="2023-12" db="EMBL/GenBank/DDBJ databases">
        <title>Novel isolates from deep terrestrial aquifers shed light on the physiology and ecology of the class Limnochordia.</title>
        <authorList>
            <person name="Karnachuk O.V."/>
            <person name="Lukina A.P."/>
            <person name="Avakyan M.R."/>
            <person name="Kadnikov V."/>
            <person name="Begmatov S."/>
            <person name="Beletsky A.V."/>
            <person name="Mardanov A.V."/>
            <person name="Ravin N.V."/>
        </authorList>
    </citation>
    <scope>NUCLEOTIDE SEQUENCE [LARGE SCALE GENOMIC DNA]</scope>
    <source>
        <strain evidence="3">LN</strain>
    </source>
</reference>
<protein>
    <submittedName>
        <fullName evidence="2">Uncharacterized protein</fullName>
    </submittedName>
</protein>
<dbReference type="Proteomes" id="UP001333102">
    <property type="component" value="Chromosome"/>
</dbReference>
<evidence type="ECO:0000313" key="2">
    <source>
        <dbReference type="EMBL" id="WRP13885.1"/>
    </source>
</evidence>
<keyword evidence="1" id="KW-1133">Transmembrane helix</keyword>